<dbReference type="PANTHER" id="PTHR48081">
    <property type="entry name" value="AB HYDROLASE SUPERFAMILY PROTEIN C4A8.06C"/>
    <property type="match status" value="1"/>
</dbReference>
<evidence type="ECO:0000259" key="3">
    <source>
        <dbReference type="Pfam" id="PF07859"/>
    </source>
</evidence>
<feature type="domain" description="Alpha/beta hydrolase fold-3" evidence="3">
    <location>
        <begin position="324"/>
        <end position="384"/>
    </location>
</feature>
<evidence type="ECO:0000313" key="4">
    <source>
        <dbReference type="Proteomes" id="UP000694865"/>
    </source>
</evidence>
<keyword evidence="2" id="KW-0378">Hydrolase</keyword>
<sequence>MGYIINVSWKVALVWICVYTYIPMPPGISNPYRLTLLVASSRVGRHVASLASYLGIREEHEVLRALVDFASSRKNDNDGIVSRDTEISEVPIRVYQPIARVGDTLPTIIYFHGGGFMLGGLDSYDETVRSIMTSFDIKIISVGYRLAPEYTYPAAYRDCLAVTKRVLQNADDYYVDIDNVAVMGDSAGGNLAAAVAQKLHLASVNGEEEIPALKFQALIYPALQSLTFDLPSHLQNDRILPTFNDRNTTINFRLTYAFGVIDPEIHDAILRGQLLEKVKQSDKAFLANFVDDSNVPDKYKQRENRVNASVSEKITIPQKVFRVFTNPSFSPLMRKDLRGLSDTYMVTAEFDVLRDEGILYAKRLENAGVDVTLDHIESGFHGMINFGHYDAGKECREKVREYIQKKFNLITVPVL</sequence>
<organism evidence="4 5">
    <name type="scientific">Saccoglossus kowalevskii</name>
    <name type="common">Acorn worm</name>
    <dbReference type="NCBI Taxonomy" id="10224"/>
    <lineage>
        <taxon>Eukaryota</taxon>
        <taxon>Metazoa</taxon>
        <taxon>Hemichordata</taxon>
        <taxon>Enteropneusta</taxon>
        <taxon>Harrimaniidae</taxon>
        <taxon>Saccoglossus</taxon>
    </lineage>
</organism>
<dbReference type="Proteomes" id="UP000694865">
    <property type="component" value="Unplaced"/>
</dbReference>
<reference evidence="5" key="1">
    <citation type="submission" date="2025-08" db="UniProtKB">
        <authorList>
            <consortium name="RefSeq"/>
        </authorList>
    </citation>
    <scope>IDENTIFICATION</scope>
    <source>
        <tissue evidence="5">Testes</tissue>
    </source>
</reference>
<dbReference type="PANTHER" id="PTHR48081:SF32">
    <property type="entry name" value="ALPHA_BETA HYDROLASE FOLD-3 DOMAIN-CONTAINING PROTEIN"/>
    <property type="match status" value="1"/>
</dbReference>
<dbReference type="SUPFAM" id="SSF53474">
    <property type="entry name" value="alpha/beta-Hydrolases"/>
    <property type="match status" value="1"/>
</dbReference>
<evidence type="ECO:0000256" key="2">
    <source>
        <dbReference type="ARBA" id="ARBA00022801"/>
    </source>
</evidence>
<accession>A0ABM0GIH5</accession>
<dbReference type="InterPro" id="IPR017157">
    <property type="entry name" value="Arylacetamide_deacetylase"/>
</dbReference>
<evidence type="ECO:0000313" key="5">
    <source>
        <dbReference type="RefSeq" id="XP_002730564.2"/>
    </source>
</evidence>
<protein>
    <submittedName>
        <fullName evidence="5">Arylacetamide deacetylase-like</fullName>
    </submittedName>
</protein>
<gene>
    <name evidence="5" type="primary">LOC100372952</name>
</gene>
<evidence type="ECO:0000256" key="1">
    <source>
        <dbReference type="ARBA" id="ARBA00010515"/>
    </source>
</evidence>
<proteinExistence type="inferred from homology"/>
<dbReference type="RefSeq" id="XP_002730564.2">
    <property type="nucleotide sequence ID" value="XM_002730518.2"/>
</dbReference>
<dbReference type="PIRSF" id="PIRSF037251">
    <property type="entry name" value="Arylacetamide_deacetylase"/>
    <property type="match status" value="1"/>
</dbReference>
<comment type="similarity">
    <text evidence="1">Belongs to the 'GDXG' lipolytic enzyme family.</text>
</comment>
<dbReference type="Pfam" id="PF07859">
    <property type="entry name" value="Abhydrolase_3"/>
    <property type="match status" value="2"/>
</dbReference>
<name>A0ABM0GIH5_SACKO</name>
<dbReference type="GeneID" id="100372952"/>
<feature type="domain" description="Alpha/beta hydrolase fold-3" evidence="3">
    <location>
        <begin position="108"/>
        <end position="234"/>
    </location>
</feature>
<dbReference type="InterPro" id="IPR013094">
    <property type="entry name" value="AB_hydrolase_3"/>
</dbReference>
<dbReference type="Gene3D" id="3.40.50.1820">
    <property type="entry name" value="alpha/beta hydrolase"/>
    <property type="match status" value="1"/>
</dbReference>
<keyword evidence="4" id="KW-1185">Reference proteome</keyword>
<dbReference type="InterPro" id="IPR050300">
    <property type="entry name" value="GDXG_lipolytic_enzyme"/>
</dbReference>
<dbReference type="InterPro" id="IPR029058">
    <property type="entry name" value="AB_hydrolase_fold"/>
</dbReference>